<name>A0A0B0N9Y7_GOSAR</name>
<accession>A0A0B0N9Y7</accession>
<gene>
    <name evidence="1" type="ORF">F383_35338</name>
</gene>
<dbReference type="EMBL" id="JRRC01484374">
    <property type="protein sequence ID" value="KHG07891.1"/>
    <property type="molecule type" value="Genomic_DNA"/>
</dbReference>
<comment type="caution">
    <text evidence="1">The sequence shown here is derived from an EMBL/GenBank/DDBJ whole genome shotgun (WGS) entry which is preliminary data.</text>
</comment>
<keyword evidence="2" id="KW-1185">Reference proteome</keyword>
<reference evidence="2" key="1">
    <citation type="submission" date="2014-09" db="EMBL/GenBank/DDBJ databases">
        <authorList>
            <person name="Mudge J."/>
            <person name="Ramaraj T."/>
            <person name="Lindquist I.E."/>
            <person name="Bharti A.K."/>
            <person name="Sundararajan A."/>
            <person name="Cameron C.T."/>
            <person name="Woodward J.E."/>
            <person name="May G.D."/>
            <person name="Brubaker C."/>
            <person name="Broadhvest J."/>
            <person name="Wilkins T.A."/>
        </authorList>
    </citation>
    <scope>NUCLEOTIDE SEQUENCE</scope>
    <source>
        <strain evidence="2">cv. AKA8401</strain>
    </source>
</reference>
<organism evidence="1 2">
    <name type="scientific">Gossypium arboreum</name>
    <name type="common">Tree cotton</name>
    <name type="synonym">Gossypium nanking</name>
    <dbReference type="NCBI Taxonomy" id="29729"/>
    <lineage>
        <taxon>Eukaryota</taxon>
        <taxon>Viridiplantae</taxon>
        <taxon>Streptophyta</taxon>
        <taxon>Embryophyta</taxon>
        <taxon>Tracheophyta</taxon>
        <taxon>Spermatophyta</taxon>
        <taxon>Magnoliopsida</taxon>
        <taxon>eudicotyledons</taxon>
        <taxon>Gunneridae</taxon>
        <taxon>Pentapetalae</taxon>
        <taxon>rosids</taxon>
        <taxon>malvids</taxon>
        <taxon>Malvales</taxon>
        <taxon>Malvaceae</taxon>
        <taxon>Malvoideae</taxon>
        <taxon>Gossypium</taxon>
    </lineage>
</organism>
<evidence type="ECO:0000313" key="1">
    <source>
        <dbReference type="EMBL" id="KHG07891.1"/>
    </source>
</evidence>
<dbReference type="AlphaFoldDB" id="A0A0B0N9Y7"/>
<proteinExistence type="predicted"/>
<dbReference type="Proteomes" id="UP000032142">
    <property type="component" value="Unassembled WGS sequence"/>
</dbReference>
<evidence type="ECO:0000313" key="2">
    <source>
        <dbReference type="Proteomes" id="UP000032142"/>
    </source>
</evidence>
<sequence>MDEILQWRIVFEAFNSPIWSRTTKSEADLEYLLSKAVSNCTVVLIISLG</sequence>
<protein>
    <submittedName>
        <fullName evidence="1">Uncharacterized protein</fullName>
    </submittedName>
</protein>